<keyword evidence="2" id="KW-1185">Reference proteome</keyword>
<evidence type="ECO:0000313" key="2">
    <source>
        <dbReference type="Proteomes" id="UP000246740"/>
    </source>
</evidence>
<dbReference type="EMBL" id="KZ819199">
    <property type="protein sequence ID" value="PWY98285.1"/>
    <property type="molecule type" value="Genomic_DNA"/>
</dbReference>
<accession>A0A317XJ58</accession>
<name>A0A317XJ58_9BASI</name>
<sequence length="151" mass="16429">MVSYAAASLPSAFERFAPLQDQPGDGQELLSDLRPNVRLQANALVRPAFEISFEHARLSSVTSSGGCKARRASRTALLDEHRAEDLKLQFGGIKRLPETRQLDRQSGQCNGEESAQTKCLSGTASAPATILGYPKLYMTRKGPGKRGIRKV</sequence>
<dbReference type="Proteomes" id="UP000246740">
    <property type="component" value="Unassembled WGS sequence"/>
</dbReference>
<organism evidence="1 2">
    <name type="scientific">Testicularia cyperi</name>
    <dbReference type="NCBI Taxonomy" id="1882483"/>
    <lineage>
        <taxon>Eukaryota</taxon>
        <taxon>Fungi</taxon>
        <taxon>Dikarya</taxon>
        <taxon>Basidiomycota</taxon>
        <taxon>Ustilaginomycotina</taxon>
        <taxon>Ustilaginomycetes</taxon>
        <taxon>Ustilaginales</taxon>
        <taxon>Anthracoideaceae</taxon>
        <taxon>Testicularia</taxon>
    </lineage>
</organism>
<proteinExistence type="predicted"/>
<reference evidence="1 2" key="1">
    <citation type="journal article" date="2018" name="Mol. Biol. Evol.">
        <title>Broad Genomic Sampling Reveals a Smut Pathogenic Ancestry of the Fungal Clade Ustilaginomycotina.</title>
        <authorList>
            <person name="Kijpornyongpan T."/>
            <person name="Mondo S.J."/>
            <person name="Barry K."/>
            <person name="Sandor L."/>
            <person name="Lee J."/>
            <person name="Lipzen A."/>
            <person name="Pangilinan J."/>
            <person name="LaButti K."/>
            <person name="Hainaut M."/>
            <person name="Henrissat B."/>
            <person name="Grigoriev I.V."/>
            <person name="Spatafora J.W."/>
            <person name="Aime M.C."/>
        </authorList>
    </citation>
    <scope>NUCLEOTIDE SEQUENCE [LARGE SCALE GENOMIC DNA]</scope>
    <source>
        <strain evidence="1 2">MCA 3645</strain>
    </source>
</reference>
<gene>
    <name evidence="1" type="ORF">BCV70DRAFT_207923</name>
</gene>
<dbReference type="AlphaFoldDB" id="A0A317XJ58"/>
<dbReference type="InParanoid" id="A0A317XJ58"/>
<evidence type="ECO:0000313" key="1">
    <source>
        <dbReference type="EMBL" id="PWY98285.1"/>
    </source>
</evidence>
<protein>
    <submittedName>
        <fullName evidence="1">Uncharacterized protein</fullName>
    </submittedName>
</protein>